<dbReference type="Proteomes" id="UP001419268">
    <property type="component" value="Unassembled WGS sequence"/>
</dbReference>
<sequence>MSARLAGAQSQQQHTNYKLFFLTKKNLDSMHYGTSKDLILYTISKTHGWTRVEAHAHMIFRLVDQ</sequence>
<dbReference type="EMBL" id="JBBNAG010000009">
    <property type="protein sequence ID" value="KAK9105078.1"/>
    <property type="molecule type" value="Genomic_DNA"/>
</dbReference>
<keyword evidence="2" id="KW-1185">Reference proteome</keyword>
<proteinExistence type="predicted"/>
<evidence type="ECO:0000313" key="2">
    <source>
        <dbReference type="Proteomes" id="UP001419268"/>
    </source>
</evidence>
<organism evidence="1 2">
    <name type="scientific">Stephania cephalantha</name>
    <dbReference type="NCBI Taxonomy" id="152367"/>
    <lineage>
        <taxon>Eukaryota</taxon>
        <taxon>Viridiplantae</taxon>
        <taxon>Streptophyta</taxon>
        <taxon>Embryophyta</taxon>
        <taxon>Tracheophyta</taxon>
        <taxon>Spermatophyta</taxon>
        <taxon>Magnoliopsida</taxon>
        <taxon>Ranunculales</taxon>
        <taxon>Menispermaceae</taxon>
        <taxon>Menispermoideae</taxon>
        <taxon>Cissampelideae</taxon>
        <taxon>Stephania</taxon>
    </lineage>
</organism>
<dbReference type="AlphaFoldDB" id="A0AAP0F9F3"/>
<gene>
    <name evidence="1" type="ORF">Scep_021922</name>
</gene>
<reference evidence="1 2" key="1">
    <citation type="submission" date="2024-01" db="EMBL/GenBank/DDBJ databases">
        <title>Genome assemblies of Stephania.</title>
        <authorList>
            <person name="Yang L."/>
        </authorList>
    </citation>
    <scope>NUCLEOTIDE SEQUENCE [LARGE SCALE GENOMIC DNA]</scope>
    <source>
        <strain evidence="1">JXDWG</strain>
        <tissue evidence="1">Leaf</tissue>
    </source>
</reference>
<name>A0AAP0F9F3_9MAGN</name>
<evidence type="ECO:0000313" key="1">
    <source>
        <dbReference type="EMBL" id="KAK9105078.1"/>
    </source>
</evidence>
<comment type="caution">
    <text evidence="1">The sequence shown here is derived from an EMBL/GenBank/DDBJ whole genome shotgun (WGS) entry which is preliminary data.</text>
</comment>
<accession>A0AAP0F9F3</accession>
<protein>
    <submittedName>
        <fullName evidence="1">Uncharacterized protein</fullName>
    </submittedName>
</protein>